<proteinExistence type="predicted"/>
<dbReference type="PANTHER" id="PTHR12815">
    <property type="entry name" value="SORTING AND ASSEMBLY MACHINERY SAMM50 PROTEIN FAMILY MEMBER"/>
    <property type="match status" value="1"/>
</dbReference>
<dbReference type="InterPro" id="IPR039910">
    <property type="entry name" value="D15-like"/>
</dbReference>
<dbReference type="GO" id="GO:0009658">
    <property type="term" value="P:chloroplast organization"/>
    <property type="evidence" value="ECO:0007669"/>
    <property type="project" value="TreeGrafter"/>
</dbReference>
<dbReference type="Proteomes" id="UP000737018">
    <property type="component" value="Unassembled WGS sequence"/>
</dbReference>
<dbReference type="Gene3D" id="3.20.20.70">
    <property type="entry name" value="Aldolase class I"/>
    <property type="match status" value="1"/>
</dbReference>
<evidence type="ECO:0000256" key="3">
    <source>
        <dbReference type="ARBA" id="ARBA00024013"/>
    </source>
</evidence>
<dbReference type="GO" id="GO:0009707">
    <property type="term" value="C:chloroplast outer membrane"/>
    <property type="evidence" value="ECO:0007669"/>
    <property type="project" value="UniProtKB-SubCell"/>
</dbReference>
<dbReference type="AlphaFoldDB" id="A0A8J4QRK5"/>
<keyword evidence="1" id="KW-0934">Plastid</keyword>
<comment type="caution">
    <text evidence="5">The sequence shown here is derived from an EMBL/GenBank/DDBJ whole genome shotgun (WGS) entry which is preliminary data.</text>
</comment>
<keyword evidence="2" id="KW-0472">Membrane</keyword>
<dbReference type="GO" id="GO:0009793">
    <property type="term" value="P:embryo development ending in seed dormancy"/>
    <property type="evidence" value="ECO:0007669"/>
    <property type="project" value="TreeGrafter"/>
</dbReference>
<dbReference type="EMBL" id="JRKL02003025">
    <property type="protein sequence ID" value="KAF3956658.1"/>
    <property type="molecule type" value="Genomic_DNA"/>
</dbReference>
<comment type="subcellular location">
    <subcellularLocation>
        <location evidence="3">Plastid</location>
        <location evidence="3">Chloroplast outer membrane</location>
    </subcellularLocation>
</comment>
<dbReference type="InterPro" id="IPR013785">
    <property type="entry name" value="Aldolase_TIM"/>
</dbReference>
<accession>A0A8J4QRK5</accession>
<evidence type="ECO:0000259" key="4">
    <source>
        <dbReference type="Pfam" id="PF01103"/>
    </source>
</evidence>
<feature type="domain" description="Bacterial surface antigen (D15)" evidence="4">
    <location>
        <begin position="97"/>
        <end position="185"/>
    </location>
</feature>
<evidence type="ECO:0000256" key="2">
    <source>
        <dbReference type="ARBA" id="ARBA00023136"/>
    </source>
</evidence>
<sequence>MIKLTKMVRVLREKGKVEEEMEKTVARFLEENRHVAVKAVESLVWVKGLEFGERAKLTKNVTRKRFFEVMVQKESNLCLATDVGTAKELLDLAKKFAVSMDQGLPVLFEWLSFNRVNARVRKGVEIDPARLLLSLSGDHVVGNFPPHEAFAIGGTNSVRGYEEGDVGSGGSYAVGSGEISFPMGTIVPQFLNYVKTQSSNYNGGKILVSFSTDASSGGLKPENGFFTACRKLKSRSNFMVSFFGQLMTPRLMVSAMKSARYHPFFIGFKRSTNLWLKIHILSREMMDFARTIVKYLKPSLVDSLMVLLSKLVYGDLTKYGIRRPIEGPFYMKRMHGKYPLIDVGTCKRIKSREIQVKSFE</sequence>
<reference evidence="5" key="1">
    <citation type="submission" date="2020-03" db="EMBL/GenBank/DDBJ databases">
        <title>Castanea mollissima Vanexum genome sequencing.</title>
        <authorList>
            <person name="Staton M."/>
        </authorList>
    </citation>
    <scope>NUCLEOTIDE SEQUENCE</scope>
    <source>
        <tissue evidence="5">Leaf</tissue>
    </source>
</reference>
<dbReference type="Pfam" id="PF01103">
    <property type="entry name" value="Omp85"/>
    <property type="match status" value="1"/>
</dbReference>
<name>A0A8J4QRK5_9ROSI</name>
<protein>
    <recommendedName>
        <fullName evidence="4">Bacterial surface antigen (D15) domain-containing protein</fullName>
    </recommendedName>
</protein>
<evidence type="ECO:0000313" key="5">
    <source>
        <dbReference type="EMBL" id="KAF3956658.1"/>
    </source>
</evidence>
<keyword evidence="6" id="KW-1185">Reference proteome</keyword>
<keyword evidence="1" id="KW-1002">Plastid outer membrane</keyword>
<dbReference type="InterPro" id="IPR000184">
    <property type="entry name" value="Bac_surfAg_D15"/>
</dbReference>
<evidence type="ECO:0000256" key="1">
    <source>
        <dbReference type="ARBA" id="ARBA00022805"/>
    </source>
</evidence>
<dbReference type="PANTHER" id="PTHR12815:SF32">
    <property type="entry name" value="OUTER ENVELOPE PROTEIN 80, CHLOROPLASTIC"/>
    <property type="match status" value="1"/>
</dbReference>
<dbReference type="Gene3D" id="2.40.160.50">
    <property type="entry name" value="membrane protein fhac: a member of the omp85/tpsb transporter family"/>
    <property type="match status" value="1"/>
</dbReference>
<gene>
    <name evidence="5" type="ORF">CMV_018238</name>
</gene>
<organism evidence="5 6">
    <name type="scientific">Castanea mollissima</name>
    <name type="common">Chinese chestnut</name>
    <dbReference type="NCBI Taxonomy" id="60419"/>
    <lineage>
        <taxon>Eukaryota</taxon>
        <taxon>Viridiplantae</taxon>
        <taxon>Streptophyta</taxon>
        <taxon>Embryophyta</taxon>
        <taxon>Tracheophyta</taxon>
        <taxon>Spermatophyta</taxon>
        <taxon>Magnoliopsida</taxon>
        <taxon>eudicotyledons</taxon>
        <taxon>Gunneridae</taxon>
        <taxon>Pentapetalae</taxon>
        <taxon>rosids</taxon>
        <taxon>fabids</taxon>
        <taxon>Fagales</taxon>
        <taxon>Fagaceae</taxon>
        <taxon>Castanea</taxon>
    </lineage>
</organism>
<dbReference type="OrthoDB" id="2013615at2759"/>
<evidence type="ECO:0000313" key="6">
    <source>
        <dbReference type="Proteomes" id="UP000737018"/>
    </source>
</evidence>